<feature type="compositionally biased region" description="Low complexity" evidence="1">
    <location>
        <begin position="269"/>
        <end position="284"/>
    </location>
</feature>
<keyword evidence="2" id="KW-0472">Membrane</keyword>
<keyword evidence="2" id="KW-1133">Transmembrane helix</keyword>
<gene>
    <name evidence="3" type="ORF">LARSCL_LOCUS9744</name>
</gene>
<accession>A0AAV2A314</accession>
<dbReference type="AlphaFoldDB" id="A0AAV2A314"/>
<evidence type="ECO:0000256" key="1">
    <source>
        <dbReference type="SAM" id="MobiDB-lite"/>
    </source>
</evidence>
<evidence type="ECO:0000313" key="4">
    <source>
        <dbReference type="Proteomes" id="UP001497382"/>
    </source>
</evidence>
<feature type="transmembrane region" description="Helical" evidence="2">
    <location>
        <begin position="135"/>
        <end position="154"/>
    </location>
</feature>
<protein>
    <recommendedName>
        <fullName evidence="5">Amino acid transporter transmembrane domain-containing protein</fullName>
    </recommendedName>
</protein>
<evidence type="ECO:0000256" key="2">
    <source>
        <dbReference type="SAM" id="Phobius"/>
    </source>
</evidence>
<proteinExistence type="predicted"/>
<organism evidence="3 4">
    <name type="scientific">Larinioides sclopetarius</name>
    <dbReference type="NCBI Taxonomy" id="280406"/>
    <lineage>
        <taxon>Eukaryota</taxon>
        <taxon>Metazoa</taxon>
        <taxon>Ecdysozoa</taxon>
        <taxon>Arthropoda</taxon>
        <taxon>Chelicerata</taxon>
        <taxon>Arachnida</taxon>
        <taxon>Araneae</taxon>
        <taxon>Araneomorphae</taxon>
        <taxon>Entelegynae</taxon>
        <taxon>Araneoidea</taxon>
        <taxon>Araneidae</taxon>
        <taxon>Larinioides</taxon>
    </lineage>
</organism>
<name>A0AAV2A314_9ARAC</name>
<sequence length="370" mass="41411">MKTVARARILSLESKHPSSKLDLPKRKRTLQVKMNTYPKSKKMSRNLTDFTITPPKLKPKRRIDILFLILKQLACVLGPLTIPTIVYGVEGFTTLFWCILGIASFTSFLFLTLDIQKVKDLTEYLKINQCGGIRCLIKVSSMTLVFGGGTYAYHTHLYEVFCVCLFVAGVITGTFLSDITAWWNFRRKKNLPYMNFRKNSPKPVRPSFLNLRRKSLNVSACATNLLPLKRQLSSPTKKSSDYPKLDEAKPPAAVLAETPNVSMRPVLPGYPSSSSSSGDSDGPDTPQQSTTLTPTKRRVISAGLISLSPLATTPKTEPISKRRLEFPGSFNPTPLKPSADNLHLPEIPTFTYTECKVENLLSQNFSFFHM</sequence>
<keyword evidence="2" id="KW-0812">Transmembrane</keyword>
<evidence type="ECO:0008006" key="5">
    <source>
        <dbReference type="Google" id="ProtNLM"/>
    </source>
</evidence>
<reference evidence="3 4" key="1">
    <citation type="submission" date="2024-04" db="EMBL/GenBank/DDBJ databases">
        <authorList>
            <person name="Rising A."/>
            <person name="Reimegard J."/>
            <person name="Sonavane S."/>
            <person name="Akerstrom W."/>
            <person name="Nylinder S."/>
            <person name="Hedman E."/>
            <person name="Kallberg Y."/>
        </authorList>
    </citation>
    <scope>NUCLEOTIDE SEQUENCE [LARGE SCALE GENOMIC DNA]</scope>
</reference>
<feature type="transmembrane region" description="Helical" evidence="2">
    <location>
        <begin position="94"/>
        <end position="115"/>
    </location>
</feature>
<evidence type="ECO:0000313" key="3">
    <source>
        <dbReference type="EMBL" id="CAL1278379.1"/>
    </source>
</evidence>
<feature type="transmembrane region" description="Helical" evidence="2">
    <location>
        <begin position="160"/>
        <end position="185"/>
    </location>
</feature>
<feature type="region of interest" description="Disordered" evidence="1">
    <location>
        <begin position="232"/>
        <end position="251"/>
    </location>
</feature>
<comment type="caution">
    <text evidence="3">The sequence shown here is derived from an EMBL/GenBank/DDBJ whole genome shotgun (WGS) entry which is preliminary data.</text>
</comment>
<dbReference type="EMBL" id="CAXIEN010000111">
    <property type="protein sequence ID" value="CAL1278379.1"/>
    <property type="molecule type" value="Genomic_DNA"/>
</dbReference>
<feature type="compositionally biased region" description="Basic and acidic residues" evidence="1">
    <location>
        <begin position="238"/>
        <end position="249"/>
    </location>
</feature>
<feature type="region of interest" description="Disordered" evidence="1">
    <location>
        <begin position="256"/>
        <end position="298"/>
    </location>
</feature>
<feature type="transmembrane region" description="Helical" evidence="2">
    <location>
        <begin position="65"/>
        <end position="88"/>
    </location>
</feature>
<keyword evidence="4" id="KW-1185">Reference proteome</keyword>
<dbReference type="Proteomes" id="UP001497382">
    <property type="component" value="Unassembled WGS sequence"/>
</dbReference>
<feature type="compositionally biased region" description="Polar residues" evidence="1">
    <location>
        <begin position="285"/>
        <end position="294"/>
    </location>
</feature>